<dbReference type="EMBL" id="GBXM01036812">
    <property type="protein sequence ID" value="JAH71765.1"/>
    <property type="molecule type" value="Transcribed_RNA"/>
</dbReference>
<organism evidence="2">
    <name type="scientific">Anguilla anguilla</name>
    <name type="common">European freshwater eel</name>
    <name type="synonym">Muraena anguilla</name>
    <dbReference type="NCBI Taxonomy" id="7936"/>
    <lineage>
        <taxon>Eukaryota</taxon>
        <taxon>Metazoa</taxon>
        <taxon>Chordata</taxon>
        <taxon>Craniata</taxon>
        <taxon>Vertebrata</taxon>
        <taxon>Euteleostomi</taxon>
        <taxon>Actinopterygii</taxon>
        <taxon>Neopterygii</taxon>
        <taxon>Teleostei</taxon>
        <taxon>Anguilliformes</taxon>
        <taxon>Anguillidae</taxon>
        <taxon>Anguilla</taxon>
    </lineage>
</organism>
<evidence type="ECO:0000313" key="2">
    <source>
        <dbReference type="EMBL" id="JAH71765.1"/>
    </source>
</evidence>
<proteinExistence type="predicted"/>
<reference evidence="2" key="2">
    <citation type="journal article" date="2015" name="Fish Shellfish Immunol.">
        <title>Early steps in the European eel (Anguilla anguilla)-Vibrio vulnificus interaction in the gills: Role of the RtxA13 toxin.</title>
        <authorList>
            <person name="Callol A."/>
            <person name="Pajuelo D."/>
            <person name="Ebbesson L."/>
            <person name="Teles M."/>
            <person name="MacKenzie S."/>
            <person name="Amaro C."/>
        </authorList>
    </citation>
    <scope>NUCLEOTIDE SEQUENCE</scope>
</reference>
<keyword evidence="1" id="KW-1133">Transmembrane helix</keyword>
<dbReference type="AlphaFoldDB" id="A0A0E9V2W6"/>
<name>A0A0E9V2W6_ANGAN</name>
<keyword evidence="1" id="KW-0472">Membrane</keyword>
<protein>
    <submittedName>
        <fullName evidence="2">Uncharacterized protein</fullName>
    </submittedName>
</protein>
<accession>A0A0E9V2W6</accession>
<feature type="transmembrane region" description="Helical" evidence="1">
    <location>
        <begin position="12"/>
        <end position="34"/>
    </location>
</feature>
<sequence length="49" mass="5395">MCAISVLSLVRISFMFTPLLCKVLLLVIFSAVPFEGLCDVCTLFPKCIV</sequence>
<evidence type="ECO:0000256" key="1">
    <source>
        <dbReference type="SAM" id="Phobius"/>
    </source>
</evidence>
<keyword evidence="1" id="KW-0812">Transmembrane</keyword>
<reference evidence="2" key="1">
    <citation type="submission" date="2014-11" db="EMBL/GenBank/DDBJ databases">
        <authorList>
            <person name="Amaro Gonzalez C."/>
        </authorList>
    </citation>
    <scope>NUCLEOTIDE SEQUENCE</scope>
</reference>